<comment type="caution">
    <text evidence="1">The sequence shown here is derived from an EMBL/GenBank/DDBJ whole genome shotgun (WGS) entry which is preliminary data.</text>
</comment>
<sequence>MSCLLIGAVALALTGDRFTLEWTHSVEKVAWRETWIVNQDGMRLMKAAVKGSGAGMEPGPNAKLEGDWWVWRPNLPPQPQLALAASGATPSAWRMCDGDDCRDIGAEPGDAVILRPCPGSQ</sequence>
<dbReference type="InterPro" id="IPR015001">
    <property type="entry name" value="DUF1850"/>
</dbReference>
<proteinExistence type="predicted"/>
<accession>A0A5C6S8M8</accession>
<keyword evidence="2" id="KW-1185">Reference proteome</keyword>
<name>A0A5C6S8M8_9RHOB</name>
<evidence type="ECO:0000313" key="2">
    <source>
        <dbReference type="Proteomes" id="UP000321562"/>
    </source>
</evidence>
<dbReference type="Proteomes" id="UP000321562">
    <property type="component" value="Unassembled WGS sequence"/>
</dbReference>
<organism evidence="1 2">
    <name type="scientific">Paracoccus aurantiacus</name>
    <dbReference type="NCBI Taxonomy" id="2599412"/>
    <lineage>
        <taxon>Bacteria</taxon>
        <taxon>Pseudomonadati</taxon>
        <taxon>Pseudomonadota</taxon>
        <taxon>Alphaproteobacteria</taxon>
        <taxon>Rhodobacterales</taxon>
        <taxon>Paracoccaceae</taxon>
        <taxon>Paracoccus</taxon>
    </lineage>
</organism>
<dbReference type="Pfam" id="PF08905">
    <property type="entry name" value="DUF1850"/>
    <property type="match status" value="1"/>
</dbReference>
<dbReference type="AlphaFoldDB" id="A0A5C6S8M8"/>
<dbReference type="EMBL" id="VOPL01000001">
    <property type="protein sequence ID" value="TXB70738.1"/>
    <property type="molecule type" value="Genomic_DNA"/>
</dbReference>
<dbReference type="RefSeq" id="WP_147096223.1">
    <property type="nucleotide sequence ID" value="NZ_JBHUFH010000002.1"/>
</dbReference>
<gene>
    <name evidence="1" type="ORF">FQV27_02445</name>
</gene>
<reference evidence="1 2" key="1">
    <citation type="submission" date="2019-08" db="EMBL/GenBank/DDBJ databases">
        <authorList>
            <person name="Ye J."/>
        </authorList>
    </citation>
    <scope>NUCLEOTIDE SEQUENCE [LARGE SCALE GENOMIC DNA]</scope>
    <source>
        <strain evidence="1 2">TK008</strain>
    </source>
</reference>
<dbReference type="OrthoDB" id="5298197at2"/>
<evidence type="ECO:0000313" key="1">
    <source>
        <dbReference type="EMBL" id="TXB70738.1"/>
    </source>
</evidence>
<protein>
    <submittedName>
        <fullName evidence="1">DUF1850 domain-containing protein</fullName>
    </submittedName>
</protein>